<evidence type="ECO:0000313" key="6">
    <source>
        <dbReference type="EMBL" id="KAJ0985356.1"/>
    </source>
</evidence>
<organism evidence="6 7">
    <name type="scientific">Dioscorea zingiberensis</name>
    <dbReference type="NCBI Taxonomy" id="325984"/>
    <lineage>
        <taxon>Eukaryota</taxon>
        <taxon>Viridiplantae</taxon>
        <taxon>Streptophyta</taxon>
        <taxon>Embryophyta</taxon>
        <taxon>Tracheophyta</taxon>
        <taxon>Spermatophyta</taxon>
        <taxon>Magnoliopsida</taxon>
        <taxon>Liliopsida</taxon>
        <taxon>Dioscoreales</taxon>
        <taxon>Dioscoreaceae</taxon>
        <taxon>Dioscorea</taxon>
    </lineage>
</organism>
<accession>A0A9D5D4R6</accession>
<keyword evidence="3" id="KW-0333">Golgi apparatus</keyword>
<protein>
    <recommendedName>
        <fullName evidence="5">ENTH domain-containing protein</fullName>
    </recommendedName>
</protein>
<dbReference type="GO" id="GO:0005794">
    <property type="term" value="C:Golgi apparatus"/>
    <property type="evidence" value="ECO:0007669"/>
    <property type="project" value="UniProtKB-SubCell"/>
</dbReference>
<keyword evidence="7" id="KW-1185">Reference proteome</keyword>
<dbReference type="OrthoDB" id="4033880at2759"/>
<evidence type="ECO:0000259" key="5">
    <source>
        <dbReference type="PROSITE" id="PS50942"/>
    </source>
</evidence>
<dbReference type="EMBL" id="JAGGNH010000001">
    <property type="protein sequence ID" value="KAJ0985356.1"/>
    <property type="molecule type" value="Genomic_DNA"/>
</dbReference>
<dbReference type="GO" id="GO:0030276">
    <property type="term" value="F:clathrin binding"/>
    <property type="evidence" value="ECO:0007669"/>
    <property type="project" value="TreeGrafter"/>
</dbReference>
<dbReference type="SUPFAM" id="SSF48464">
    <property type="entry name" value="ENTH/VHS domain"/>
    <property type="match status" value="1"/>
</dbReference>
<dbReference type="Proteomes" id="UP001085076">
    <property type="component" value="Miscellaneous, Linkage group lg01"/>
</dbReference>
<feature type="domain" description="ENTH" evidence="5">
    <location>
        <begin position="1"/>
        <end position="100"/>
    </location>
</feature>
<comment type="subcellular location">
    <subcellularLocation>
        <location evidence="1">Cytoplasmic vesicle</location>
        <location evidence="1">Clathrin-coated vesicle</location>
    </subcellularLocation>
    <subcellularLocation>
        <location evidence="2">Golgi apparatus</location>
    </subcellularLocation>
</comment>
<dbReference type="PANTHER" id="PTHR12276:SF45">
    <property type="entry name" value="CLATHRIN INTERACTOR 1"/>
    <property type="match status" value="1"/>
</dbReference>
<sequence length="100" mass="10952">MLDPVSLGLNSRSKINVDDNECTDEIESIPPQLAMFTRALAVVEYLIANGSDRAVDDILECSSKIAAVSSFEYVEPNGKDLGINVRKKAETILGLGRHFR</sequence>
<dbReference type="GO" id="GO:0005886">
    <property type="term" value="C:plasma membrane"/>
    <property type="evidence" value="ECO:0007669"/>
    <property type="project" value="TreeGrafter"/>
</dbReference>
<dbReference type="Pfam" id="PF01417">
    <property type="entry name" value="ENTH"/>
    <property type="match status" value="1"/>
</dbReference>
<dbReference type="PANTHER" id="PTHR12276">
    <property type="entry name" value="EPSIN/ENT-RELATED"/>
    <property type="match status" value="1"/>
</dbReference>
<dbReference type="InterPro" id="IPR013809">
    <property type="entry name" value="ENTH"/>
</dbReference>
<evidence type="ECO:0000256" key="3">
    <source>
        <dbReference type="ARBA" id="ARBA00023034"/>
    </source>
</evidence>
<reference evidence="6" key="1">
    <citation type="submission" date="2021-03" db="EMBL/GenBank/DDBJ databases">
        <authorList>
            <person name="Li Z."/>
            <person name="Yang C."/>
        </authorList>
    </citation>
    <scope>NUCLEOTIDE SEQUENCE</scope>
    <source>
        <strain evidence="6">Dzin_1.0</strain>
        <tissue evidence="6">Leaf</tissue>
    </source>
</reference>
<dbReference type="InterPro" id="IPR008942">
    <property type="entry name" value="ENTH_VHS"/>
</dbReference>
<name>A0A9D5D4R6_9LILI</name>
<dbReference type="PROSITE" id="PS50942">
    <property type="entry name" value="ENTH"/>
    <property type="match status" value="1"/>
</dbReference>
<evidence type="ECO:0000313" key="7">
    <source>
        <dbReference type="Proteomes" id="UP001085076"/>
    </source>
</evidence>
<dbReference type="AlphaFoldDB" id="A0A9D5D4R6"/>
<keyword evidence="4" id="KW-0968">Cytoplasmic vesicle</keyword>
<evidence type="ECO:0000256" key="2">
    <source>
        <dbReference type="ARBA" id="ARBA00004555"/>
    </source>
</evidence>
<evidence type="ECO:0000256" key="1">
    <source>
        <dbReference type="ARBA" id="ARBA00004132"/>
    </source>
</evidence>
<dbReference type="GO" id="GO:0005768">
    <property type="term" value="C:endosome"/>
    <property type="evidence" value="ECO:0007669"/>
    <property type="project" value="TreeGrafter"/>
</dbReference>
<reference evidence="6" key="2">
    <citation type="journal article" date="2022" name="Hortic Res">
        <title>The genome of Dioscorea zingiberensis sheds light on the biosynthesis, origin and evolution of the medicinally important diosgenin saponins.</title>
        <authorList>
            <person name="Li Y."/>
            <person name="Tan C."/>
            <person name="Li Z."/>
            <person name="Guo J."/>
            <person name="Li S."/>
            <person name="Chen X."/>
            <person name="Wang C."/>
            <person name="Dai X."/>
            <person name="Yang H."/>
            <person name="Song W."/>
            <person name="Hou L."/>
            <person name="Xu J."/>
            <person name="Tong Z."/>
            <person name="Xu A."/>
            <person name="Yuan X."/>
            <person name="Wang W."/>
            <person name="Yang Q."/>
            <person name="Chen L."/>
            <person name="Sun Z."/>
            <person name="Wang K."/>
            <person name="Pan B."/>
            <person name="Chen J."/>
            <person name="Bao Y."/>
            <person name="Liu F."/>
            <person name="Qi X."/>
            <person name="Gang D.R."/>
            <person name="Wen J."/>
            <person name="Li J."/>
        </authorList>
    </citation>
    <scope>NUCLEOTIDE SEQUENCE</scope>
    <source>
        <strain evidence="6">Dzin_1.0</strain>
    </source>
</reference>
<comment type="caution">
    <text evidence="6">The sequence shown here is derived from an EMBL/GenBank/DDBJ whole genome shotgun (WGS) entry which is preliminary data.</text>
</comment>
<dbReference type="GO" id="GO:0006897">
    <property type="term" value="P:endocytosis"/>
    <property type="evidence" value="ECO:0007669"/>
    <property type="project" value="TreeGrafter"/>
</dbReference>
<dbReference type="GO" id="GO:0005543">
    <property type="term" value="F:phospholipid binding"/>
    <property type="evidence" value="ECO:0007669"/>
    <property type="project" value="TreeGrafter"/>
</dbReference>
<evidence type="ECO:0000256" key="4">
    <source>
        <dbReference type="ARBA" id="ARBA00023329"/>
    </source>
</evidence>
<dbReference type="Gene3D" id="1.25.40.90">
    <property type="match status" value="1"/>
</dbReference>
<dbReference type="GO" id="GO:0030125">
    <property type="term" value="C:clathrin vesicle coat"/>
    <property type="evidence" value="ECO:0007669"/>
    <property type="project" value="TreeGrafter"/>
</dbReference>
<gene>
    <name evidence="6" type="ORF">J5N97_003712</name>
</gene>
<proteinExistence type="predicted"/>